<keyword evidence="1" id="KW-0812">Transmembrane</keyword>
<evidence type="ECO:0000313" key="2">
    <source>
        <dbReference type="EMBL" id="PNR48398.1"/>
    </source>
</evidence>
<reference evidence="2 4" key="2">
    <citation type="journal article" date="2018" name="Plant J.">
        <title>The Physcomitrella patens chromosome-scale assembly reveals moss genome structure and evolution.</title>
        <authorList>
            <person name="Lang D."/>
            <person name="Ullrich K.K."/>
            <person name="Murat F."/>
            <person name="Fuchs J."/>
            <person name="Jenkins J."/>
            <person name="Haas F.B."/>
            <person name="Piednoel M."/>
            <person name="Gundlach H."/>
            <person name="Van Bel M."/>
            <person name="Meyberg R."/>
            <person name="Vives C."/>
            <person name="Morata J."/>
            <person name="Symeonidi A."/>
            <person name="Hiss M."/>
            <person name="Muchero W."/>
            <person name="Kamisugi Y."/>
            <person name="Saleh O."/>
            <person name="Blanc G."/>
            <person name="Decker E.L."/>
            <person name="van Gessel N."/>
            <person name="Grimwood J."/>
            <person name="Hayes R.D."/>
            <person name="Graham S.W."/>
            <person name="Gunter L.E."/>
            <person name="McDaniel S.F."/>
            <person name="Hoernstein S.N.W."/>
            <person name="Larsson A."/>
            <person name="Li F.W."/>
            <person name="Perroud P.F."/>
            <person name="Phillips J."/>
            <person name="Ranjan P."/>
            <person name="Rokshar D.S."/>
            <person name="Rothfels C.J."/>
            <person name="Schneider L."/>
            <person name="Shu S."/>
            <person name="Stevenson D.W."/>
            <person name="Thummler F."/>
            <person name="Tillich M."/>
            <person name="Villarreal Aguilar J.C."/>
            <person name="Widiez T."/>
            <person name="Wong G.K."/>
            <person name="Wymore A."/>
            <person name="Zhang Y."/>
            <person name="Zimmer A.D."/>
            <person name="Quatrano R.S."/>
            <person name="Mayer K.F.X."/>
            <person name="Goodstein D."/>
            <person name="Casacuberta J.M."/>
            <person name="Vandepoele K."/>
            <person name="Reski R."/>
            <person name="Cuming A.C."/>
            <person name="Tuskan G.A."/>
            <person name="Maumus F."/>
            <person name="Salse J."/>
            <person name="Schmutz J."/>
            <person name="Rensing S.A."/>
        </authorList>
    </citation>
    <scope>NUCLEOTIDE SEQUENCE [LARGE SCALE GENOMIC DNA]</scope>
    <source>
        <strain evidence="3 4">cv. Gransden 2004</strain>
    </source>
</reference>
<accession>A0A2K1K3P4</accession>
<keyword evidence="1" id="KW-0472">Membrane</keyword>
<keyword evidence="1" id="KW-1133">Transmembrane helix</keyword>
<reference evidence="2 4" key="1">
    <citation type="journal article" date="2008" name="Science">
        <title>The Physcomitrella genome reveals evolutionary insights into the conquest of land by plants.</title>
        <authorList>
            <person name="Rensing S."/>
            <person name="Lang D."/>
            <person name="Zimmer A."/>
            <person name="Terry A."/>
            <person name="Salamov A."/>
            <person name="Shapiro H."/>
            <person name="Nishiyama T."/>
            <person name="Perroud P.-F."/>
            <person name="Lindquist E."/>
            <person name="Kamisugi Y."/>
            <person name="Tanahashi T."/>
            <person name="Sakakibara K."/>
            <person name="Fujita T."/>
            <person name="Oishi K."/>
            <person name="Shin-I T."/>
            <person name="Kuroki Y."/>
            <person name="Toyoda A."/>
            <person name="Suzuki Y."/>
            <person name="Hashimoto A."/>
            <person name="Yamaguchi K."/>
            <person name="Sugano A."/>
            <person name="Kohara Y."/>
            <person name="Fujiyama A."/>
            <person name="Anterola A."/>
            <person name="Aoki S."/>
            <person name="Ashton N."/>
            <person name="Barbazuk W.B."/>
            <person name="Barker E."/>
            <person name="Bennetzen J."/>
            <person name="Bezanilla M."/>
            <person name="Blankenship R."/>
            <person name="Cho S.H."/>
            <person name="Dutcher S."/>
            <person name="Estelle M."/>
            <person name="Fawcett J.A."/>
            <person name="Gundlach H."/>
            <person name="Hanada K."/>
            <person name="Heyl A."/>
            <person name="Hicks K.A."/>
            <person name="Hugh J."/>
            <person name="Lohr M."/>
            <person name="Mayer K."/>
            <person name="Melkozernov A."/>
            <person name="Murata T."/>
            <person name="Nelson D."/>
            <person name="Pils B."/>
            <person name="Prigge M."/>
            <person name="Reiss B."/>
            <person name="Renner T."/>
            <person name="Rombauts S."/>
            <person name="Rushton P."/>
            <person name="Sanderfoot A."/>
            <person name="Schween G."/>
            <person name="Shiu S.-H."/>
            <person name="Stueber K."/>
            <person name="Theodoulou F.L."/>
            <person name="Tu H."/>
            <person name="Van de Peer Y."/>
            <person name="Verrier P.J."/>
            <person name="Waters E."/>
            <person name="Wood A."/>
            <person name="Yang L."/>
            <person name="Cove D."/>
            <person name="Cuming A."/>
            <person name="Hasebe M."/>
            <person name="Lucas S."/>
            <person name="Mishler D.B."/>
            <person name="Reski R."/>
            <person name="Grigoriev I."/>
            <person name="Quatrano R.S."/>
            <person name="Boore J.L."/>
        </authorList>
    </citation>
    <scope>NUCLEOTIDE SEQUENCE [LARGE SCALE GENOMIC DNA]</scope>
    <source>
        <strain evidence="3 4">cv. Gransden 2004</strain>
    </source>
</reference>
<evidence type="ECO:0000256" key="1">
    <source>
        <dbReference type="SAM" id="Phobius"/>
    </source>
</evidence>
<feature type="transmembrane region" description="Helical" evidence="1">
    <location>
        <begin position="90"/>
        <end position="113"/>
    </location>
</feature>
<dbReference type="AlphaFoldDB" id="A0A2K1K3P4"/>
<keyword evidence="4" id="KW-1185">Reference proteome</keyword>
<reference evidence="3" key="3">
    <citation type="submission" date="2020-12" db="UniProtKB">
        <authorList>
            <consortium name="EnsemblPlants"/>
        </authorList>
    </citation>
    <scope>IDENTIFICATION</scope>
</reference>
<dbReference type="InParanoid" id="A0A2K1K3P4"/>
<evidence type="ECO:0000313" key="4">
    <source>
        <dbReference type="Proteomes" id="UP000006727"/>
    </source>
</evidence>
<sequence>MELMQFRFYFYGYATKTIRWITKEVLPIPCGNHSSAPTALLPRDDVASSPHHSPQKNVVSETISIYGDYLELIGFHDRAVPWQPVVALHAIYAAGDALVSLFIAPPSGAVLLLGGRSPRCVSLCSALLVVVKAMLISLWVP</sequence>
<dbReference type="Proteomes" id="UP000006727">
    <property type="component" value="Chromosome 9"/>
</dbReference>
<gene>
    <name evidence="2" type="ORF">PHYPA_012874</name>
</gene>
<feature type="transmembrane region" description="Helical" evidence="1">
    <location>
        <begin position="120"/>
        <end position="140"/>
    </location>
</feature>
<organism evidence="2">
    <name type="scientific">Physcomitrium patens</name>
    <name type="common">Spreading-leaved earth moss</name>
    <name type="synonym">Physcomitrella patens</name>
    <dbReference type="NCBI Taxonomy" id="3218"/>
    <lineage>
        <taxon>Eukaryota</taxon>
        <taxon>Viridiplantae</taxon>
        <taxon>Streptophyta</taxon>
        <taxon>Embryophyta</taxon>
        <taxon>Bryophyta</taxon>
        <taxon>Bryophytina</taxon>
        <taxon>Bryopsida</taxon>
        <taxon>Funariidae</taxon>
        <taxon>Funariales</taxon>
        <taxon>Funariaceae</taxon>
        <taxon>Physcomitrium</taxon>
    </lineage>
</organism>
<dbReference type="Gramene" id="Pp3c9_18470V3.1">
    <property type="protein sequence ID" value="Pp3c9_18470V3.1"/>
    <property type="gene ID" value="Pp3c9_18470"/>
</dbReference>
<dbReference type="EMBL" id="ABEU02000009">
    <property type="protein sequence ID" value="PNR48398.1"/>
    <property type="molecule type" value="Genomic_DNA"/>
</dbReference>
<proteinExistence type="predicted"/>
<name>A0A2K1K3P4_PHYPA</name>
<protein>
    <submittedName>
        <fullName evidence="2 3">Uncharacterized protein</fullName>
    </submittedName>
</protein>
<dbReference type="EnsemblPlants" id="Pp3c9_18470V3.1">
    <property type="protein sequence ID" value="Pp3c9_18470V3.1"/>
    <property type="gene ID" value="Pp3c9_18470"/>
</dbReference>
<evidence type="ECO:0000313" key="3">
    <source>
        <dbReference type="EnsemblPlants" id="Pp3c9_18470V3.1"/>
    </source>
</evidence>